<evidence type="ECO:0008006" key="5">
    <source>
        <dbReference type="Google" id="ProtNLM"/>
    </source>
</evidence>
<keyword evidence="4" id="KW-1185">Reference proteome</keyword>
<dbReference type="Gene3D" id="3.40.50.720">
    <property type="entry name" value="NAD(P)-binding Rossmann-like Domain"/>
    <property type="match status" value="2"/>
</dbReference>
<protein>
    <recommendedName>
        <fullName evidence="5">3-beta hydroxysteroid dehydrogenase/isomerase domain-containing protein</fullName>
    </recommendedName>
</protein>
<dbReference type="Proteomes" id="UP000777438">
    <property type="component" value="Unassembled WGS sequence"/>
</dbReference>
<dbReference type="Pfam" id="PF01073">
    <property type="entry name" value="3Beta_HSD"/>
    <property type="match status" value="1"/>
</dbReference>
<feature type="domain" description="3-beta hydroxysteroid dehydrogenase/isomerase" evidence="1">
    <location>
        <begin position="94"/>
        <end position="188"/>
    </location>
</feature>
<accession>A0A9P8VU57</accession>
<evidence type="ECO:0000259" key="2">
    <source>
        <dbReference type="Pfam" id="PF01370"/>
    </source>
</evidence>
<reference evidence="3 4" key="1">
    <citation type="journal article" date="2021" name="Nat. Commun.">
        <title>Genetic determinants of endophytism in the Arabidopsis root mycobiome.</title>
        <authorList>
            <person name="Mesny F."/>
            <person name="Miyauchi S."/>
            <person name="Thiergart T."/>
            <person name="Pickel B."/>
            <person name="Atanasova L."/>
            <person name="Karlsson M."/>
            <person name="Huettel B."/>
            <person name="Barry K.W."/>
            <person name="Haridas S."/>
            <person name="Chen C."/>
            <person name="Bauer D."/>
            <person name="Andreopoulos W."/>
            <person name="Pangilinan J."/>
            <person name="LaButti K."/>
            <person name="Riley R."/>
            <person name="Lipzen A."/>
            <person name="Clum A."/>
            <person name="Drula E."/>
            <person name="Henrissat B."/>
            <person name="Kohler A."/>
            <person name="Grigoriev I.V."/>
            <person name="Martin F.M."/>
            <person name="Hacquard S."/>
        </authorList>
    </citation>
    <scope>NUCLEOTIDE SEQUENCE [LARGE SCALE GENOMIC DNA]</scope>
    <source>
        <strain evidence="3 4">MPI-CAGE-CH-0241</strain>
    </source>
</reference>
<dbReference type="GO" id="GO:0016616">
    <property type="term" value="F:oxidoreductase activity, acting on the CH-OH group of donors, NAD or NADP as acceptor"/>
    <property type="evidence" value="ECO:0007669"/>
    <property type="project" value="InterPro"/>
</dbReference>
<dbReference type="InterPro" id="IPR002225">
    <property type="entry name" value="3Beta_OHSteriod_DH/Estase"/>
</dbReference>
<evidence type="ECO:0000313" key="3">
    <source>
        <dbReference type="EMBL" id="KAH6876327.1"/>
    </source>
</evidence>
<dbReference type="Pfam" id="PF01370">
    <property type="entry name" value="Epimerase"/>
    <property type="match status" value="1"/>
</dbReference>
<name>A0A9P8VU57_9HYPO</name>
<dbReference type="OrthoDB" id="10058185at2759"/>
<dbReference type="GO" id="GO:0006694">
    <property type="term" value="P:steroid biosynthetic process"/>
    <property type="evidence" value="ECO:0007669"/>
    <property type="project" value="InterPro"/>
</dbReference>
<comment type="caution">
    <text evidence="3">The sequence shown here is derived from an EMBL/GenBank/DDBJ whole genome shotgun (WGS) entry which is preliminary data.</text>
</comment>
<dbReference type="InterPro" id="IPR036291">
    <property type="entry name" value="NAD(P)-bd_dom_sf"/>
</dbReference>
<dbReference type="AlphaFoldDB" id="A0A9P8VU57"/>
<dbReference type="SUPFAM" id="SSF51735">
    <property type="entry name" value="NAD(P)-binding Rossmann-fold domains"/>
    <property type="match status" value="1"/>
</dbReference>
<sequence>MTSTDRNCPAIVTGGCGFFGHALVQDIKKESIYSRMIVVSRNPKFNLVEGVEYRASSVTGAHFVKVLFEDVKPHIVFHTASPRRPRASSVTSTCPRLPLIIGSGDHAMIPRQVDAYEQNKTGVQLGDGKILIDVVSTENGSIAHLIAANALLHPNTAPSQVDGEAFNITDGASISFWDMTRIIWAAAGDTANPLRGSPWLWRRWPRQPMPFSPSAPRRQS</sequence>
<feature type="domain" description="NAD-dependent epimerase/dehydratase" evidence="2">
    <location>
        <begin position="11"/>
        <end position="88"/>
    </location>
</feature>
<dbReference type="EMBL" id="JAGPYM010000035">
    <property type="protein sequence ID" value="KAH6876327.1"/>
    <property type="molecule type" value="Genomic_DNA"/>
</dbReference>
<evidence type="ECO:0000313" key="4">
    <source>
        <dbReference type="Proteomes" id="UP000777438"/>
    </source>
</evidence>
<gene>
    <name evidence="3" type="ORF">B0T10DRAFT_552490</name>
</gene>
<organism evidence="3 4">
    <name type="scientific">Thelonectria olida</name>
    <dbReference type="NCBI Taxonomy" id="1576542"/>
    <lineage>
        <taxon>Eukaryota</taxon>
        <taxon>Fungi</taxon>
        <taxon>Dikarya</taxon>
        <taxon>Ascomycota</taxon>
        <taxon>Pezizomycotina</taxon>
        <taxon>Sordariomycetes</taxon>
        <taxon>Hypocreomycetidae</taxon>
        <taxon>Hypocreales</taxon>
        <taxon>Nectriaceae</taxon>
        <taxon>Thelonectria</taxon>
    </lineage>
</organism>
<proteinExistence type="predicted"/>
<evidence type="ECO:0000259" key="1">
    <source>
        <dbReference type="Pfam" id="PF01073"/>
    </source>
</evidence>
<dbReference type="InterPro" id="IPR001509">
    <property type="entry name" value="Epimerase_deHydtase"/>
</dbReference>